<organism evidence="1 3">
    <name type="scientific">Salmonella paratyphi A (strain ATCC 9150 / SARB42)</name>
    <dbReference type="NCBI Taxonomy" id="295319"/>
    <lineage>
        <taxon>Bacteria</taxon>
        <taxon>Pseudomonadati</taxon>
        <taxon>Pseudomonadota</taxon>
        <taxon>Gammaproteobacteria</taxon>
        <taxon>Enterobacterales</taxon>
        <taxon>Enterobacteriaceae</taxon>
        <taxon>Salmonella</taxon>
    </lineage>
</organism>
<reference evidence="1 3" key="1">
    <citation type="journal article" date="2004" name="Nat. Genet.">
        <title>Comparison of genome degradation in Paratyphi A and Typhi, human-restricted serovars of Salmonella enterica that cause typhoid.</title>
        <authorList>
            <person name="McClelland M."/>
            <person name="Sanderson K.E."/>
            <person name="Clifton S.W."/>
            <person name="Latreille P."/>
            <person name="Porwollik S."/>
            <person name="Sabo A."/>
            <person name="Meyer R."/>
            <person name="Bieri T."/>
            <person name="Ozersky P."/>
            <person name="McLellan M."/>
            <person name="Harkins C.R."/>
            <person name="Wang C."/>
            <person name="Nguyen C."/>
            <person name="Berghoff A."/>
            <person name="Elliott G."/>
            <person name="Kohlberg S."/>
            <person name="Strong C."/>
            <person name="Du F."/>
            <person name="Carter J."/>
            <person name="Kremizki C."/>
            <person name="Layman D."/>
            <person name="Leonard S."/>
            <person name="Sun H."/>
            <person name="Fulton L."/>
            <person name="Nash W."/>
            <person name="Miner T."/>
            <person name="Minx P."/>
            <person name="Delehaunty K."/>
            <person name="Fronick C."/>
            <person name="Magrini V."/>
            <person name="Nhan M."/>
            <person name="Warren W."/>
            <person name="Florea L."/>
            <person name="Spieth J."/>
            <person name="Wilson R.K."/>
        </authorList>
    </citation>
    <scope>NUCLEOTIDE SEQUENCE [LARGE SCALE GENOMIC DNA]</scope>
    <source>
        <strain evidence="1">ATCC 9150</strain>
        <strain evidence="3">ATCC 9150 / SARB42</strain>
    </source>
</reference>
<dbReference type="AlphaFoldDB" id="A0A0H2WUL0"/>
<dbReference type="Proteomes" id="UP000008185">
    <property type="component" value="Chromosome"/>
</dbReference>
<proteinExistence type="predicted"/>
<evidence type="ECO:0000313" key="3">
    <source>
        <dbReference type="Proteomes" id="UP000008185"/>
    </source>
</evidence>
<dbReference type="KEGG" id="spt:SPA4163"/>
<protein>
    <submittedName>
        <fullName evidence="1">Uncharacterized protein</fullName>
    </submittedName>
</protein>
<dbReference type="HOGENOM" id="CLU_2232453_0_0_6"/>
<dbReference type="EMBL" id="DAASTS010000009">
    <property type="protein sequence ID" value="HAE6986403.1"/>
    <property type="molecule type" value="Genomic_DNA"/>
</dbReference>
<accession>A0A0H2WUL0</accession>
<reference evidence="2" key="2">
    <citation type="journal article" date="2018" name="Genome Biol.">
        <title>SKESA: strategic k-mer extension for scrupulous assemblies.</title>
        <authorList>
            <person name="Souvorov A."/>
            <person name="Agarwala R."/>
            <person name="Lipman D.J."/>
        </authorList>
    </citation>
    <scope>NUCLEOTIDE SEQUENCE</scope>
    <source>
        <strain evidence="2">ATCC 9150</strain>
    </source>
</reference>
<dbReference type="EMBL" id="CP000026">
    <property type="protein sequence ID" value="AAV79904.1"/>
    <property type="molecule type" value="Genomic_DNA"/>
</dbReference>
<gene>
    <name evidence="1" type="primary">yjeN</name>
    <name evidence="1" type="ordered locus">SPA4163</name>
    <name evidence="2" type="ORF">GNB70_002069</name>
</gene>
<evidence type="ECO:0000313" key="2">
    <source>
        <dbReference type="EMBL" id="HAE6986403.1"/>
    </source>
</evidence>
<sequence>MPDKAPRVASGVYCPMENVMNDSSRDPIITEDEIRALNFTPEDILEIEKVILSSVHVARRKVAMVVGMTIGTLRDRDEDKWKHVSDIYCAYVVRCLVFRGELVGYGDLFRMRYSEINLPVADLDA</sequence>
<name>A0A0H2WUL0_SALPA</name>
<reference evidence="2" key="3">
    <citation type="submission" date="2018-07" db="EMBL/GenBank/DDBJ databases">
        <authorList>
            <consortium name="NCBI Pathogen Detection Project"/>
        </authorList>
    </citation>
    <scope>NUCLEOTIDE SEQUENCE</scope>
    <source>
        <strain evidence="2">ATCC 9150</strain>
    </source>
</reference>
<evidence type="ECO:0000313" key="1">
    <source>
        <dbReference type="EMBL" id="AAV79904.1"/>
    </source>
</evidence>